<comment type="caution">
    <text evidence="1">The sequence shown here is derived from an EMBL/GenBank/DDBJ whole genome shotgun (WGS) entry which is preliminary data.</text>
</comment>
<evidence type="ECO:0000313" key="1">
    <source>
        <dbReference type="EMBL" id="KRY63491.1"/>
    </source>
</evidence>
<name>A0A0V1DR84_TRIPS</name>
<gene>
    <name evidence="1" type="ORF">T4D_3566</name>
</gene>
<dbReference type="EMBL" id="JYDT01002280">
    <property type="protein sequence ID" value="KRY63491.1"/>
    <property type="molecule type" value="Genomic_DNA"/>
</dbReference>
<feature type="non-terminal residue" evidence="1">
    <location>
        <position position="86"/>
    </location>
</feature>
<keyword evidence="2" id="KW-1185">Reference proteome</keyword>
<reference evidence="1 2" key="1">
    <citation type="submission" date="2015-01" db="EMBL/GenBank/DDBJ databases">
        <title>Evolution of Trichinella species and genotypes.</title>
        <authorList>
            <person name="Korhonen P.K."/>
            <person name="Edoardo P."/>
            <person name="Giuseppe L.R."/>
            <person name="Gasser R.B."/>
        </authorList>
    </citation>
    <scope>NUCLEOTIDE SEQUENCE [LARGE SCALE GENOMIC DNA]</scope>
    <source>
        <strain evidence="1">ISS470</strain>
    </source>
</reference>
<organism evidence="1 2">
    <name type="scientific">Trichinella pseudospiralis</name>
    <name type="common">Parasitic roundworm</name>
    <dbReference type="NCBI Taxonomy" id="6337"/>
    <lineage>
        <taxon>Eukaryota</taxon>
        <taxon>Metazoa</taxon>
        <taxon>Ecdysozoa</taxon>
        <taxon>Nematoda</taxon>
        <taxon>Enoplea</taxon>
        <taxon>Dorylaimia</taxon>
        <taxon>Trichinellida</taxon>
        <taxon>Trichinellidae</taxon>
        <taxon>Trichinella</taxon>
    </lineage>
</organism>
<proteinExistence type="predicted"/>
<evidence type="ECO:0000313" key="2">
    <source>
        <dbReference type="Proteomes" id="UP000054995"/>
    </source>
</evidence>
<dbReference type="Proteomes" id="UP000054995">
    <property type="component" value="Unassembled WGS sequence"/>
</dbReference>
<accession>A0A0V1DR84</accession>
<dbReference type="AlphaFoldDB" id="A0A0V1DR84"/>
<sequence length="86" mass="10341">MTQYQDWPSRNVFCLMICHKTEANIFPPMHCHYPLARKMDQAVHHQHIQAYLDCQSKKMKVVIHHQTNFQFQEKEPHQDKVLPPMT</sequence>
<protein>
    <submittedName>
        <fullName evidence="1">Uncharacterized protein</fullName>
    </submittedName>
</protein>